<evidence type="ECO:0000256" key="1">
    <source>
        <dbReference type="SAM" id="MobiDB-lite"/>
    </source>
</evidence>
<proteinExistence type="predicted"/>
<protein>
    <submittedName>
        <fullName evidence="2">Uncharacterized protein</fullName>
    </submittedName>
</protein>
<comment type="caution">
    <text evidence="2">The sequence shown here is derived from an EMBL/GenBank/DDBJ whole genome shotgun (WGS) entry which is preliminary data.</text>
</comment>
<sequence length="108" mass="12278">MTLVTRTKLTAYEDSLAGNDPFEDGSYTSEVSEKVVKTAKKEERTVSNKKEVRNEFVVEEVPLFETQTIETEKEVASNEQPKTYILTSEAIENQTIDPMIGMETIRLQ</sequence>
<name>A0A645EA25_9ZZZZ</name>
<accession>A0A645EA25</accession>
<organism evidence="2">
    <name type="scientific">bioreactor metagenome</name>
    <dbReference type="NCBI Taxonomy" id="1076179"/>
    <lineage>
        <taxon>unclassified sequences</taxon>
        <taxon>metagenomes</taxon>
        <taxon>ecological metagenomes</taxon>
    </lineage>
</organism>
<reference evidence="2" key="1">
    <citation type="submission" date="2019-08" db="EMBL/GenBank/DDBJ databases">
        <authorList>
            <person name="Kucharzyk K."/>
            <person name="Murdoch R.W."/>
            <person name="Higgins S."/>
            <person name="Loffler F."/>
        </authorList>
    </citation>
    <scope>NUCLEOTIDE SEQUENCE</scope>
</reference>
<feature type="region of interest" description="Disordered" evidence="1">
    <location>
        <begin position="17"/>
        <end position="40"/>
    </location>
</feature>
<dbReference type="AlphaFoldDB" id="A0A645EA25"/>
<feature type="compositionally biased region" description="Basic and acidic residues" evidence="1">
    <location>
        <begin position="31"/>
        <end position="40"/>
    </location>
</feature>
<gene>
    <name evidence="2" type="ORF">SDC9_144840</name>
</gene>
<dbReference type="EMBL" id="VSSQ01043903">
    <property type="protein sequence ID" value="MPM97663.1"/>
    <property type="molecule type" value="Genomic_DNA"/>
</dbReference>
<evidence type="ECO:0000313" key="2">
    <source>
        <dbReference type="EMBL" id="MPM97663.1"/>
    </source>
</evidence>